<proteinExistence type="predicted"/>
<keyword evidence="2" id="KW-0812">Transmembrane</keyword>
<evidence type="ECO:0008006" key="4">
    <source>
        <dbReference type="Google" id="ProtNLM"/>
    </source>
</evidence>
<feature type="transmembrane region" description="Helical" evidence="2">
    <location>
        <begin position="90"/>
        <end position="109"/>
    </location>
</feature>
<evidence type="ECO:0000256" key="1">
    <source>
        <dbReference type="ARBA" id="ARBA00022679"/>
    </source>
</evidence>
<keyword evidence="2" id="KW-0472">Membrane</keyword>
<dbReference type="InterPro" id="IPR048254">
    <property type="entry name" value="CDP_ALCOHOL_P_TRANSF_CS"/>
</dbReference>
<dbReference type="AlphaFoldDB" id="X1SPF2"/>
<dbReference type="InterPro" id="IPR000462">
    <property type="entry name" value="CDP-OH_P_trans"/>
</dbReference>
<dbReference type="GO" id="GO:0008654">
    <property type="term" value="P:phospholipid biosynthetic process"/>
    <property type="evidence" value="ECO:0007669"/>
    <property type="project" value="InterPro"/>
</dbReference>
<gene>
    <name evidence="3" type="ORF">S12H4_16798</name>
</gene>
<dbReference type="GO" id="GO:0016780">
    <property type="term" value="F:phosphotransferase activity, for other substituted phosphate groups"/>
    <property type="evidence" value="ECO:0007669"/>
    <property type="project" value="InterPro"/>
</dbReference>
<dbReference type="InterPro" id="IPR043130">
    <property type="entry name" value="CDP-OH_PTrfase_TM_dom"/>
</dbReference>
<feature type="transmembrane region" description="Helical" evidence="2">
    <location>
        <begin position="179"/>
        <end position="202"/>
    </location>
</feature>
<organism evidence="3">
    <name type="scientific">marine sediment metagenome</name>
    <dbReference type="NCBI Taxonomy" id="412755"/>
    <lineage>
        <taxon>unclassified sequences</taxon>
        <taxon>metagenomes</taxon>
        <taxon>ecological metagenomes</taxon>
    </lineage>
</organism>
<feature type="transmembrane region" description="Helical" evidence="2">
    <location>
        <begin position="36"/>
        <end position="69"/>
    </location>
</feature>
<comment type="caution">
    <text evidence="3">The sequence shown here is derived from an EMBL/GenBank/DDBJ whole genome shotgun (WGS) entry which is preliminary data.</text>
</comment>
<feature type="transmembrane region" description="Helical" evidence="2">
    <location>
        <begin position="124"/>
        <end position="143"/>
    </location>
</feature>
<dbReference type="GO" id="GO:0016020">
    <property type="term" value="C:membrane"/>
    <property type="evidence" value="ECO:0007669"/>
    <property type="project" value="InterPro"/>
</dbReference>
<accession>X1SPF2</accession>
<keyword evidence="2" id="KW-1133">Transmembrane helix</keyword>
<protein>
    <recommendedName>
        <fullName evidence="4">CDP-alcohol phosphatidyltransferase family protein</fullName>
    </recommendedName>
</protein>
<dbReference type="PROSITE" id="PS00379">
    <property type="entry name" value="CDP_ALCOHOL_P_TRANSF"/>
    <property type="match status" value="1"/>
</dbReference>
<name>X1SPF2_9ZZZZ</name>
<dbReference type="Pfam" id="PF01066">
    <property type="entry name" value="CDP-OH_P_transf"/>
    <property type="match status" value="1"/>
</dbReference>
<reference evidence="3" key="1">
    <citation type="journal article" date="2014" name="Front. Microbiol.">
        <title>High frequency of phylogenetically diverse reductive dehalogenase-homologous genes in deep subseafloor sedimentary metagenomes.</title>
        <authorList>
            <person name="Kawai M."/>
            <person name="Futagami T."/>
            <person name="Toyoda A."/>
            <person name="Takaki Y."/>
            <person name="Nishi S."/>
            <person name="Hori S."/>
            <person name="Arai W."/>
            <person name="Tsubouchi T."/>
            <person name="Morono Y."/>
            <person name="Uchiyama I."/>
            <person name="Ito T."/>
            <person name="Fujiyama A."/>
            <person name="Inagaki F."/>
            <person name="Takami H."/>
        </authorList>
    </citation>
    <scope>NUCLEOTIDE SEQUENCE</scope>
    <source>
        <strain evidence="3">Expedition CK06-06</strain>
    </source>
</reference>
<keyword evidence="1" id="KW-0808">Transferase</keyword>
<dbReference type="Gene3D" id="1.20.120.1760">
    <property type="match status" value="1"/>
</dbReference>
<sequence length="210" mass="22963">MAKLSEVRKALAYRLTEPVVRFLSRTPITPSTITWFGFLLTVGAAALIITGHLLAAGFVVLIAGFFDILDGALARHTNQATRFGAVLDSTLDRLSEAVLLLGILALFLFTEEKSALFTLISKEWAVLLVSVALPSSLLVSYIRARAEALGLECQVGLFTRAERVIVLALGLLLSQVDYAFLFIALAIIVVFSFFAVGQRLVYVWRQTKNS</sequence>
<evidence type="ECO:0000256" key="2">
    <source>
        <dbReference type="SAM" id="Phobius"/>
    </source>
</evidence>
<dbReference type="EMBL" id="BARW01008149">
    <property type="protein sequence ID" value="GAI80991.1"/>
    <property type="molecule type" value="Genomic_DNA"/>
</dbReference>
<evidence type="ECO:0000313" key="3">
    <source>
        <dbReference type="EMBL" id="GAI80991.1"/>
    </source>
</evidence>